<feature type="non-terminal residue" evidence="7">
    <location>
        <position position="229"/>
    </location>
</feature>
<keyword evidence="8" id="KW-1185">Reference proteome</keyword>
<evidence type="ECO:0000256" key="3">
    <source>
        <dbReference type="ARBA" id="ARBA00022989"/>
    </source>
</evidence>
<dbReference type="InterPro" id="IPR019424">
    <property type="entry name" value="7TM_GPCR_Srsx"/>
</dbReference>
<dbReference type="Proteomes" id="UP001328107">
    <property type="component" value="Unassembled WGS sequence"/>
</dbReference>
<proteinExistence type="predicted"/>
<evidence type="ECO:0000256" key="1">
    <source>
        <dbReference type="ARBA" id="ARBA00004370"/>
    </source>
</evidence>
<dbReference type="SMART" id="SM01381">
    <property type="entry name" value="7TM_GPCR_Srsx"/>
    <property type="match status" value="1"/>
</dbReference>
<evidence type="ECO:0000313" key="7">
    <source>
        <dbReference type="EMBL" id="GMR45297.1"/>
    </source>
</evidence>
<accession>A0AAN5HY44</accession>
<dbReference type="PANTHER" id="PTHR23360">
    <property type="entry name" value="G-PROTEIN COUPLED RECEPTORS FAMILY 1 PROFILE DOMAIN-CONTAINING PROTEIN-RELATED"/>
    <property type="match status" value="1"/>
</dbReference>
<feature type="transmembrane region" description="Helical" evidence="5">
    <location>
        <begin position="135"/>
        <end position="156"/>
    </location>
</feature>
<dbReference type="PROSITE" id="PS50262">
    <property type="entry name" value="G_PROTEIN_RECEP_F1_2"/>
    <property type="match status" value="1"/>
</dbReference>
<gene>
    <name evidence="7" type="ORF">PMAYCL1PPCAC_15492</name>
</gene>
<dbReference type="SUPFAM" id="SSF81321">
    <property type="entry name" value="Family A G protein-coupled receptor-like"/>
    <property type="match status" value="1"/>
</dbReference>
<evidence type="ECO:0000256" key="2">
    <source>
        <dbReference type="ARBA" id="ARBA00022692"/>
    </source>
</evidence>
<reference evidence="8" key="1">
    <citation type="submission" date="2022-10" db="EMBL/GenBank/DDBJ databases">
        <title>Genome assembly of Pristionchus species.</title>
        <authorList>
            <person name="Yoshida K."/>
            <person name="Sommer R.J."/>
        </authorList>
    </citation>
    <scope>NUCLEOTIDE SEQUENCE [LARGE SCALE GENOMIC DNA]</scope>
    <source>
        <strain evidence="8">RS5460</strain>
    </source>
</reference>
<comment type="subcellular location">
    <subcellularLocation>
        <location evidence="1">Membrane</location>
    </subcellularLocation>
</comment>
<dbReference type="InterPro" id="IPR047130">
    <property type="entry name" value="7TM_GPCR_Srsx_nematod"/>
</dbReference>
<keyword evidence="4 5" id="KW-0472">Membrane</keyword>
<dbReference type="GO" id="GO:0004930">
    <property type="term" value="F:G protein-coupled receptor activity"/>
    <property type="evidence" value="ECO:0007669"/>
    <property type="project" value="InterPro"/>
</dbReference>
<sequence>MEISSLACSIAQVIPNFGLSAGVIIVLLISLDRLLSIHFSPSTINKHARLILTCHTIAIIAYATLQYAFAYLYFEERNVICNPPEIYHGRGKELWGITSLSVIALSIVVYYAVWRELASNGARTDLNHSRRVFRSVFAVMCTIILGWFLTMTIIVIDRFVLDLQGRWMYIGEEVAGIPANTALTLNCLVLYSTSVEYRRAFRRQLRMIPLVGRLFGNTKVFNLSLETTM</sequence>
<keyword evidence="3 5" id="KW-1133">Transmembrane helix</keyword>
<protein>
    <recommendedName>
        <fullName evidence="6">G-protein coupled receptors family 1 profile domain-containing protein</fullName>
    </recommendedName>
</protein>
<evidence type="ECO:0000259" key="6">
    <source>
        <dbReference type="PROSITE" id="PS50262"/>
    </source>
</evidence>
<dbReference type="GO" id="GO:0016020">
    <property type="term" value="C:membrane"/>
    <property type="evidence" value="ECO:0007669"/>
    <property type="project" value="UniProtKB-SubCell"/>
</dbReference>
<keyword evidence="2 5" id="KW-0812">Transmembrane</keyword>
<dbReference type="PANTHER" id="PTHR23360:SF5">
    <property type="entry name" value="G-PROTEIN COUPLED RECEPTORS FAMILY 1 PROFILE DOMAIN-CONTAINING PROTEIN"/>
    <property type="match status" value="1"/>
</dbReference>
<dbReference type="Pfam" id="PF10320">
    <property type="entry name" value="7TM_GPCR_Srsx"/>
    <property type="match status" value="1"/>
</dbReference>
<feature type="transmembrane region" description="Helical" evidence="5">
    <location>
        <begin position="50"/>
        <end position="74"/>
    </location>
</feature>
<dbReference type="EMBL" id="BTRK01000004">
    <property type="protein sequence ID" value="GMR45297.1"/>
    <property type="molecule type" value="Genomic_DNA"/>
</dbReference>
<feature type="domain" description="G-protein coupled receptors family 1 profile" evidence="6">
    <location>
        <begin position="1"/>
        <end position="159"/>
    </location>
</feature>
<dbReference type="InterPro" id="IPR000276">
    <property type="entry name" value="GPCR_Rhodpsn"/>
</dbReference>
<organism evidence="7 8">
    <name type="scientific">Pristionchus mayeri</name>
    <dbReference type="NCBI Taxonomy" id="1317129"/>
    <lineage>
        <taxon>Eukaryota</taxon>
        <taxon>Metazoa</taxon>
        <taxon>Ecdysozoa</taxon>
        <taxon>Nematoda</taxon>
        <taxon>Chromadorea</taxon>
        <taxon>Rhabditida</taxon>
        <taxon>Rhabditina</taxon>
        <taxon>Diplogasteromorpha</taxon>
        <taxon>Diplogasteroidea</taxon>
        <taxon>Neodiplogasteridae</taxon>
        <taxon>Pristionchus</taxon>
    </lineage>
</organism>
<dbReference type="InterPro" id="IPR017452">
    <property type="entry name" value="GPCR_Rhodpsn_7TM"/>
</dbReference>
<evidence type="ECO:0000313" key="8">
    <source>
        <dbReference type="Proteomes" id="UP001328107"/>
    </source>
</evidence>
<comment type="caution">
    <text evidence="7">The sequence shown here is derived from an EMBL/GenBank/DDBJ whole genome shotgun (WGS) entry which is preliminary data.</text>
</comment>
<feature type="transmembrane region" description="Helical" evidence="5">
    <location>
        <begin position="94"/>
        <end position="114"/>
    </location>
</feature>
<evidence type="ECO:0000256" key="4">
    <source>
        <dbReference type="ARBA" id="ARBA00023136"/>
    </source>
</evidence>
<dbReference type="Gene3D" id="1.20.1070.10">
    <property type="entry name" value="Rhodopsin 7-helix transmembrane proteins"/>
    <property type="match status" value="1"/>
</dbReference>
<name>A0AAN5HY44_9BILA</name>
<feature type="transmembrane region" description="Helical" evidence="5">
    <location>
        <begin position="6"/>
        <end position="29"/>
    </location>
</feature>
<dbReference type="AlphaFoldDB" id="A0AAN5HY44"/>
<evidence type="ECO:0000256" key="5">
    <source>
        <dbReference type="SAM" id="Phobius"/>
    </source>
</evidence>
<feature type="transmembrane region" description="Helical" evidence="5">
    <location>
        <begin position="176"/>
        <end position="197"/>
    </location>
</feature>